<keyword evidence="1" id="KW-1133">Transmembrane helix</keyword>
<reference evidence="2" key="2">
    <citation type="journal article" date="2022" name="Res Sq">
        <title>Comparative Genomics Reveals Insights into the Divergent Evolution of Astigmatic Mites and Household Pest Adaptations.</title>
        <authorList>
            <person name="Xiong Q."/>
            <person name="Wan A.T.-Y."/>
            <person name="Liu X.-Y."/>
            <person name="Fung C.S.-H."/>
            <person name="Xiao X."/>
            <person name="Malainual N."/>
            <person name="Hou J."/>
            <person name="Wang L."/>
            <person name="Wang M."/>
            <person name="Yang K."/>
            <person name="Cui Y."/>
            <person name="Leung E."/>
            <person name="Nong W."/>
            <person name="Shin S.-K."/>
            <person name="Au S."/>
            <person name="Jeong K.Y."/>
            <person name="Chew F.T."/>
            <person name="Hui J."/>
            <person name="Leung T.F."/>
            <person name="Tungtrongchitr A."/>
            <person name="Zhong N."/>
            <person name="Liu Z."/>
            <person name="Tsui S."/>
        </authorList>
    </citation>
    <scope>NUCLEOTIDE SEQUENCE</scope>
    <source>
        <strain evidence="2">Derf</strain>
        <tissue evidence="2">Whole organism</tissue>
    </source>
</reference>
<accession>A0A922I3J4</accession>
<dbReference type="EMBL" id="ASGP02000003">
    <property type="protein sequence ID" value="KAH9517366.1"/>
    <property type="molecule type" value="Genomic_DNA"/>
</dbReference>
<feature type="transmembrane region" description="Helical" evidence="1">
    <location>
        <begin position="20"/>
        <end position="46"/>
    </location>
</feature>
<evidence type="ECO:0000313" key="3">
    <source>
        <dbReference type="Proteomes" id="UP000790347"/>
    </source>
</evidence>
<evidence type="ECO:0000313" key="2">
    <source>
        <dbReference type="EMBL" id="KAH9517366.1"/>
    </source>
</evidence>
<organism evidence="2 3">
    <name type="scientific">Dermatophagoides farinae</name>
    <name type="common">American house dust mite</name>
    <dbReference type="NCBI Taxonomy" id="6954"/>
    <lineage>
        <taxon>Eukaryota</taxon>
        <taxon>Metazoa</taxon>
        <taxon>Ecdysozoa</taxon>
        <taxon>Arthropoda</taxon>
        <taxon>Chelicerata</taxon>
        <taxon>Arachnida</taxon>
        <taxon>Acari</taxon>
        <taxon>Acariformes</taxon>
        <taxon>Sarcoptiformes</taxon>
        <taxon>Astigmata</taxon>
        <taxon>Psoroptidia</taxon>
        <taxon>Analgoidea</taxon>
        <taxon>Pyroglyphidae</taxon>
        <taxon>Dermatophagoidinae</taxon>
        <taxon>Dermatophagoides</taxon>
    </lineage>
</organism>
<protein>
    <submittedName>
        <fullName evidence="2">Uncharacterized protein</fullName>
    </submittedName>
</protein>
<dbReference type="AlphaFoldDB" id="A0A922I3J4"/>
<keyword evidence="1" id="KW-0472">Membrane</keyword>
<name>A0A922I3J4_DERFA</name>
<gene>
    <name evidence="2" type="ORF">DERF_008044</name>
</gene>
<keyword evidence="1" id="KW-0812">Transmembrane</keyword>
<proteinExistence type="predicted"/>
<keyword evidence="3" id="KW-1185">Reference proteome</keyword>
<reference evidence="2" key="1">
    <citation type="submission" date="2013-05" db="EMBL/GenBank/DDBJ databases">
        <authorList>
            <person name="Yim A.K.Y."/>
            <person name="Chan T.F."/>
            <person name="Ji K.M."/>
            <person name="Liu X.Y."/>
            <person name="Zhou J.W."/>
            <person name="Li R.Q."/>
            <person name="Yang K.Y."/>
            <person name="Li J."/>
            <person name="Li M."/>
            <person name="Law P.T.W."/>
            <person name="Wu Y.L."/>
            <person name="Cai Z.L."/>
            <person name="Qin H."/>
            <person name="Bao Y."/>
            <person name="Leung R.K.K."/>
            <person name="Ng P.K.S."/>
            <person name="Zou J."/>
            <person name="Zhong X.J."/>
            <person name="Ran P.X."/>
            <person name="Zhong N.S."/>
            <person name="Liu Z.G."/>
            <person name="Tsui S.K.W."/>
        </authorList>
    </citation>
    <scope>NUCLEOTIDE SEQUENCE</scope>
    <source>
        <strain evidence="2">Derf</strain>
        <tissue evidence="2">Whole organism</tissue>
    </source>
</reference>
<dbReference type="Proteomes" id="UP000790347">
    <property type="component" value="Unassembled WGS sequence"/>
</dbReference>
<comment type="caution">
    <text evidence="2">The sequence shown here is derived from an EMBL/GenBank/DDBJ whole genome shotgun (WGS) entry which is preliminary data.</text>
</comment>
<sequence>MNEWWLLLSLLLLIWPTYHYHYFLFHLISPSGFTVDVYLIIVNIAINEKKFMRQCNDKNSCEH</sequence>
<evidence type="ECO:0000256" key="1">
    <source>
        <dbReference type="SAM" id="Phobius"/>
    </source>
</evidence>